<evidence type="ECO:0000259" key="2">
    <source>
        <dbReference type="Pfam" id="PF02607"/>
    </source>
</evidence>
<evidence type="ECO:0000313" key="5">
    <source>
        <dbReference type="Proteomes" id="UP000317835"/>
    </source>
</evidence>
<dbReference type="Pfam" id="PF12728">
    <property type="entry name" value="HTH_17"/>
    <property type="match status" value="1"/>
</dbReference>
<dbReference type="AlphaFoldDB" id="A0A518GVZ7"/>
<dbReference type="Gene3D" id="1.10.1240.10">
    <property type="entry name" value="Methionine synthase domain"/>
    <property type="match status" value="1"/>
</dbReference>
<reference evidence="4 5" key="1">
    <citation type="submission" date="2019-02" db="EMBL/GenBank/DDBJ databases">
        <title>Deep-cultivation of Planctomycetes and their phenomic and genomic characterization uncovers novel biology.</title>
        <authorList>
            <person name="Wiegand S."/>
            <person name="Jogler M."/>
            <person name="Boedeker C."/>
            <person name="Pinto D."/>
            <person name="Vollmers J."/>
            <person name="Rivas-Marin E."/>
            <person name="Kohn T."/>
            <person name="Peeters S.H."/>
            <person name="Heuer A."/>
            <person name="Rast P."/>
            <person name="Oberbeckmann S."/>
            <person name="Bunk B."/>
            <person name="Jeske O."/>
            <person name="Meyerdierks A."/>
            <person name="Storesund J.E."/>
            <person name="Kallscheuer N."/>
            <person name="Luecker S."/>
            <person name="Lage O.M."/>
            <person name="Pohl T."/>
            <person name="Merkel B.J."/>
            <person name="Hornburger P."/>
            <person name="Mueller R.-W."/>
            <person name="Bruemmer F."/>
            <person name="Labrenz M."/>
            <person name="Spormann A.M."/>
            <person name="Op den Camp H."/>
            <person name="Overmann J."/>
            <person name="Amann R."/>
            <person name="Jetten M.S.M."/>
            <person name="Mascher T."/>
            <person name="Medema M.H."/>
            <person name="Devos D.P."/>
            <person name="Kaster A.-K."/>
            <person name="Ovreas L."/>
            <person name="Rohde M."/>
            <person name="Galperin M.Y."/>
            <person name="Jogler C."/>
        </authorList>
    </citation>
    <scope>NUCLEOTIDE SEQUENCE [LARGE SCALE GENOMIC DNA]</scope>
    <source>
        <strain evidence="4 5">ElP</strain>
    </source>
</reference>
<dbReference type="CDD" id="cd04762">
    <property type="entry name" value="HTH_MerR-trunc"/>
    <property type="match status" value="1"/>
</dbReference>
<dbReference type="Pfam" id="PF02607">
    <property type="entry name" value="B12-binding_2"/>
    <property type="match status" value="1"/>
</dbReference>
<dbReference type="InterPro" id="IPR041657">
    <property type="entry name" value="HTH_17"/>
</dbReference>
<dbReference type="EMBL" id="CP036426">
    <property type="protein sequence ID" value="QDV32738.1"/>
    <property type="molecule type" value="Genomic_DNA"/>
</dbReference>
<dbReference type="GO" id="GO:0046872">
    <property type="term" value="F:metal ion binding"/>
    <property type="evidence" value="ECO:0007669"/>
    <property type="project" value="InterPro"/>
</dbReference>
<dbReference type="InterPro" id="IPR036594">
    <property type="entry name" value="Meth_synthase_dom"/>
</dbReference>
<dbReference type="Proteomes" id="UP000317835">
    <property type="component" value="Chromosome"/>
</dbReference>
<dbReference type="InterPro" id="IPR009061">
    <property type="entry name" value="DNA-bd_dom_put_sf"/>
</dbReference>
<dbReference type="InterPro" id="IPR010093">
    <property type="entry name" value="SinI_DNA-bd"/>
</dbReference>
<gene>
    <name evidence="4" type="ORF">ElP_05780</name>
</gene>
<evidence type="ECO:0000256" key="1">
    <source>
        <dbReference type="SAM" id="MobiDB-lite"/>
    </source>
</evidence>
<dbReference type="GO" id="GO:0031419">
    <property type="term" value="F:cobalamin binding"/>
    <property type="evidence" value="ECO:0007669"/>
    <property type="project" value="InterPro"/>
</dbReference>
<name>A0A518GVZ7_9BACT</name>
<dbReference type="InterPro" id="IPR036724">
    <property type="entry name" value="Cobalamin-bd_sf"/>
</dbReference>
<dbReference type="SUPFAM" id="SSF46955">
    <property type="entry name" value="Putative DNA-binding domain"/>
    <property type="match status" value="1"/>
</dbReference>
<proteinExistence type="predicted"/>
<dbReference type="SUPFAM" id="SSF52242">
    <property type="entry name" value="Cobalamin (vitamin B12)-binding domain"/>
    <property type="match status" value="1"/>
</dbReference>
<dbReference type="GO" id="GO:0003677">
    <property type="term" value="F:DNA binding"/>
    <property type="evidence" value="ECO:0007669"/>
    <property type="project" value="InterPro"/>
</dbReference>
<dbReference type="Gene3D" id="1.10.1660.10">
    <property type="match status" value="1"/>
</dbReference>
<evidence type="ECO:0000313" key="4">
    <source>
        <dbReference type="EMBL" id="QDV32738.1"/>
    </source>
</evidence>
<evidence type="ECO:0000259" key="3">
    <source>
        <dbReference type="Pfam" id="PF12728"/>
    </source>
</evidence>
<dbReference type="NCBIfam" id="TIGR01764">
    <property type="entry name" value="excise"/>
    <property type="match status" value="1"/>
</dbReference>
<dbReference type="KEGG" id="tpla:ElP_05780"/>
<feature type="domain" description="B12-binding N-terminal" evidence="2">
    <location>
        <begin position="103"/>
        <end position="172"/>
    </location>
</feature>
<dbReference type="Gene3D" id="3.40.50.280">
    <property type="entry name" value="Cobalamin-binding domain"/>
    <property type="match status" value="1"/>
</dbReference>
<accession>A0A518GVZ7</accession>
<sequence>MKSFKTFIRNRATRLVQVVDTLLKTRQLAGLLNVSVSTIKRWVDLGELPATRTVGGHRLVPLSGALRFAAERGLPTDRLERFLADSASATATPGEGAGPVTWEDLATALKRGRSAAARNLILRAYASSHDAAALADDLIRPSMESIGHDWERRSLDIYQEHRASRIVEGALMELLRSRTPPPVGSPVAIGASPQGDLYTLPGLLAELTLRELGWDAVNLGPNLPMASLARAIRVQQPKLVWLSVCHLGDESLFIQEYKSFYASASRTGAAVVLGGSALTPALRASLVAASFGDRMAHLREFARRISPTDAGSPDTSSMERPGTIEP</sequence>
<keyword evidence="5" id="KW-1185">Reference proteome</keyword>
<feature type="region of interest" description="Disordered" evidence="1">
    <location>
        <begin position="306"/>
        <end position="326"/>
    </location>
</feature>
<organism evidence="4 5">
    <name type="scientific">Tautonia plasticadhaerens</name>
    <dbReference type="NCBI Taxonomy" id="2527974"/>
    <lineage>
        <taxon>Bacteria</taxon>
        <taxon>Pseudomonadati</taxon>
        <taxon>Planctomycetota</taxon>
        <taxon>Planctomycetia</taxon>
        <taxon>Isosphaerales</taxon>
        <taxon>Isosphaeraceae</taxon>
        <taxon>Tautonia</taxon>
    </lineage>
</organism>
<dbReference type="InterPro" id="IPR003759">
    <property type="entry name" value="Cbl-bd_cap"/>
</dbReference>
<feature type="domain" description="Helix-turn-helix" evidence="3">
    <location>
        <begin position="22"/>
        <end position="63"/>
    </location>
</feature>
<protein>
    <submittedName>
        <fullName evidence="4">Helix-turn-helix domain protein</fullName>
    </submittedName>
</protein>
<dbReference type="RefSeq" id="WP_197446672.1">
    <property type="nucleotide sequence ID" value="NZ_CP036426.1"/>
</dbReference>